<feature type="compositionally biased region" description="Basic and acidic residues" evidence="1">
    <location>
        <begin position="373"/>
        <end position="386"/>
    </location>
</feature>
<evidence type="ECO:0000256" key="1">
    <source>
        <dbReference type="SAM" id="MobiDB-lite"/>
    </source>
</evidence>
<dbReference type="Pfam" id="PF20411">
    <property type="entry name" value="DUF6697"/>
    <property type="match status" value="1"/>
</dbReference>
<feature type="compositionally biased region" description="Acidic residues" evidence="1">
    <location>
        <begin position="311"/>
        <end position="326"/>
    </location>
</feature>
<feature type="region of interest" description="Disordered" evidence="1">
    <location>
        <begin position="1"/>
        <end position="48"/>
    </location>
</feature>
<keyword evidence="4" id="KW-1185">Reference proteome</keyword>
<proteinExistence type="predicted"/>
<feature type="domain" description="DUF6697" evidence="2">
    <location>
        <begin position="141"/>
        <end position="269"/>
    </location>
</feature>
<evidence type="ECO:0000313" key="3">
    <source>
        <dbReference type="EMBL" id="KIM36928.1"/>
    </source>
</evidence>
<protein>
    <recommendedName>
        <fullName evidence="2">DUF6697 domain-containing protein</fullName>
    </recommendedName>
</protein>
<feature type="compositionally biased region" description="Basic and acidic residues" evidence="1">
    <location>
        <begin position="327"/>
        <end position="339"/>
    </location>
</feature>
<dbReference type="AlphaFoldDB" id="A0A0C2XG86"/>
<reference evidence="4" key="2">
    <citation type="submission" date="2015-01" db="EMBL/GenBank/DDBJ databases">
        <title>Evolutionary Origins and Diversification of the Mycorrhizal Mutualists.</title>
        <authorList>
            <consortium name="DOE Joint Genome Institute"/>
            <consortium name="Mycorrhizal Genomics Consortium"/>
            <person name="Kohler A."/>
            <person name="Kuo A."/>
            <person name="Nagy L.G."/>
            <person name="Floudas D."/>
            <person name="Copeland A."/>
            <person name="Barry K.W."/>
            <person name="Cichocki N."/>
            <person name="Veneault-Fourrey C."/>
            <person name="LaButti K."/>
            <person name="Lindquist E.A."/>
            <person name="Lipzen A."/>
            <person name="Lundell T."/>
            <person name="Morin E."/>
            <person name="Murat C."/>
            <person name="Riley R."/>
            <person name="Ohm R."/>
            <person name="Sun H."/>
            <person name="Tunlid A."/>
            <person name="Henrissat B."/>
            <person name="Grigoriev I.V."/>
            <person name="Hibbett D.S."/>
            <person name="Martin F."/>
        </authorList>
    </citation>
    <scope>NUCLEOTIDE SEQUENCE [LARGE SCALE GENOMIC DNA]</scope>
    <source>
        <strain evidence="4">h7</strain>
    </source>
</reference>
<dbReference type="InterPro" id="IPR046520">
    <property type="entry name" value="DUF6697"/>
</dbReference>
<dbReference type="HOGENOM" id="CLU_690901_0_0_1"/>
<sequence length="399" mass="44947">MGQENGISDAQLATPQPSGSSLKRLRTPSSETIERPPPKKKAKRSAVFKTPESKPFYVKVPQLKRPSTQYRLISTQPRRSIPDIQSFLTSSTPLEIIPPALDLKVPRKFLSRAYGGNEHQFLQYFSEDMNPSGPFKRRLLTKQPFWDYLGEYNSVICGKMTPLQFSNQSTKVKRAWATSLVRRNAADLCSAMRARIALRKEGSIPLTPSDSDAEDDLVYEELEAFRKGRGNIVTEDDIISAFSRGDETMDIIRMTCVKYDHVFATDIEAKLPNFDMLLAASSQKKAASLMGHRHQRQPSPSTANSGWSPDIESEDDELEQEEEQDQQQEHDKQQESKQENEEESASGTADSTYTPPPPDSSPRRPPRVASQEVLRRIGEGLIRDYGVETSDSDYVQDTD</sequence>
<organism evidence="3 4">
    <name type="scientific">Hebeloma cylindrosporum</name>
    <dbReference type="NCBI Taxonomy" id="76867"/>
    <lineage>
        <taxon>Eukaryota</taxon>
        <taxon>Fungi</taxon>
        <taxon>Dikarya</taxon>
        <taxon>Basidiomycota</taxon>
        <taxon>Agaricomycotina</taxon>
        <taxon>Agaricomycetes</taxon>
        <taxon>Agaricomycetidae</taxon>
        <taxon>Agaricales</taxon>
        <taxon>Agaricineae</taxon>
        <taxon>Hymenogastraceae</taxon>
        <taxon>Hebeloma</taxon>
    </lineage>
</organism>
<evidence type="ECO:0000259" key="2">
    <source>
        <dbReference type="Pfam" id="PF20411"/>
    </source>
</evidence>
<reference evidence="3 4" key="1">
    <citation type="submission" date="2014-04" db="EMBL/GenBank/DDBJ databases">
        <authorList>
            <consortium name="DOE Joint Genome Institute"/>
            <person name="Kuo A."/>
            <person name="Gay G."/>
            <person name="Dore J."/>
            <person name="Kohler A."/>
            <person name="Nagy L.G."/>
            <person name="Floudas D."/>
            <person name="Copeland A."/>
            <person name="Barry K.W."/>
            <person name="Cichocki N."/>
            <person name="Veneault-Fourrey C."/>
            <person name="LaButti K."/>
            <person name="Lindquist E.A."/>
            <person name="Lipzen A."/>
            <person name="Lundell T."/>
            <person name="Morin E."/>
            <person name="Murat C."/>
            <person name="Sun H."/>
            <person name="Tunlid A."/>
            <person name="Henrissat B."/>
            <person name="Grigoriev I.V."/>
            <person name="Hibbett D.S."/>
            <person name="Martin F."/>
            <person name="Nordberg H.P."/>
            <person name="Cantor M.N."/>
            <person name="Hua S.X."/>
        </authorList>
    </citation>
    <scope>NUCLEOTIDE SEQUENCE [LARGE SCALE GENOMIC DNA]</scope>
    <source>
        <strain evidence="4">h7</strain>
    </source>
</reference>
<gene>
    <name evidence="3" type="ORF">M413DRAFT_448847</name>
</gene>
<evidence type="ECO:0000313" key="4">
    <source>
        <dbReference type="Proteomes" id="UP000053424"/>
    </source>
</evidence>
<feature type="compositionally biased region" description="Acidic residues" evidence="1">
    <location>
        <begin position="390"/>
        <end position="399"/>
    </location>
</feature>
<accession>A0A0C2XG86</accession>
<dbReference type="STRING" id="686832.A0A0C2XG86"/>
<feature type="region of interest" description="Disordered" evidence="1">
    <location>
        <begin position="288"/>
        <end position="399"/>
    </location>
</feature>
<dbReference type="EMBL" id="KN831801">
    <property type="protein sequence ID" value="KIM36928.1"/>
    <property type="molecule type" value="Genomic_DNA"/>
</dbReference>
<feature type="compositionally biased region" description="Polar residues" evidence="1">
    <location>
        <begin position="297"/>
        <end position="307"/>
    </location>
</feature>
<dbReference type="Proteomes" id="UP000053424">
    <property type="component" value="Unassembled WGS sequence"/>
</dbReference>
<name>A0A0C2XG86_HEBCY</name>
<dbReference type="OrthoDB" id="3265858at2759"/>
<feature type="compositionally biased region" description="Polar residues" evidence="1">
    <location>
        <begin position="1"/>
        <end position="31"/>
    </location>
</feature>